<dbReference type="PANTHER" id="PTHR11860:SF87">
    <property type="entry name" value="CMRF35-LIKE MOLECULE 8"/>
    <property type="match status" value="1"/>
</dbReference>
<dbReference type="PROSITE" id="PS50835">
    <property type="entry name" value="IG_LIKE"/>
    <property type="match status" value="1"/>
</dbReference>
<dbReference type="PANTHER" id="PTHR11860">
    <property type="entry name" value="POLYMERIC-IMMUNOGLOBULIN RECEPTOR"/>
    <property type="match status" value="1"/>
</dbReference>
<keyword evidence="3 4" id="KW-0472">Membrane</keyword>
<keyword evidence="2 4" id="KW-0812">Transmembrane</keyword>
<feature type="non-terminal residue" evidence="6">
    <location>
        <position position="1"/>
    </location>
</feature>
<name>A0AAW2BC97_CULAL</name>
<dbReference type="InterPro" id="IPR013106">
    <property type="entry name" value="Ig_V-set"/>
</dbReference>
<evidence type="ECO:0000256" key="1">
    <source>
        <dbReference type="ARBA" id="ARBA00004370"/>
    </source>
</evidence>
<keyword evidence="4" id="KW-1133">Transmembrane helix</keyword>
<dbReference type="InterPro" id="IPR013783">
    <property type="entry name" value="Ig-like_fold"/>
</dbReference>
<dbReference type="AlphaFoldDB" id="A0AAW2BC97"/>
<feature type="transmembrane region" description="Helical" evidence="4">
    <location>
        <begin position="107"/>
        <end position="128"/>
    </location>
</feature>
<evidence type="ECO:0000256" key="4">
    <source>
        <dbReference type="SAM" id="Phobius"/>
    </source>
</evidence>
<dbReference type="SUPFAM" id="SSF48726">
    <property type="entry name" value="Immunoglobulin"/>
    <property type="match status" value="1"/>
</dbReference>
<dbReference type="Gene3D" id="2.60.40.10">
    <property type="entry name" value="Immunoglobulins"/>
    <property type="match status" value="1"/>
</dbReference>
<dbReference type="InterPro" id="IPR050671">
    <property type="entry name" value="CD300_family_receptors"/>
</dbReference>
<dbReference type="GO" id="GO:0004888">
    <property type="term" value="F:transmembrane signaling receptor activity"/>
    <property type="evidence" value="ECO:0007669"/>
    <property type="project" value="TreeGrafter"/>
</dbReference>
<proteinExistence type="predicted"/>
<organism evidence="6 7">
    <name type="scientific">Culter alburnus</name>
    <name type="common">Topmouth culter</name>
    <dbReference type="NCBI Taxonomy" id="194366"/>
    <lineage>
        <taxon>Eukaryota</taxon>
        <taxon>Metazoa</taxon>
        <taxon>Chordata</taxon>
        <taxon>Craniata</taxon>
        <taxon>Vertebrata</taxon>
        <taxon>Euteleostomi</taxon>
        <taxon>Actinopterygii</taxon>
        <taxon>Neopterygii</taxon>
        <taxon>Teleostei</taxon>
        <taxon>Ostariophysi</taxon>
        <taxon>Cypriniformes</taxon>
        <taxon>Xenocyprididae</taxon>
        <taxon>Xenocypridinae</taxon>
        <taxon>Culter</taxon>
    </lineage>
</organism>
<comment type="caution">
    <text evidence="6">The sequence shown here is derived from an EMBL/GenBank/DDBJ whole genome shotgun (WGS) entry which is preliminary data.</text>
</comment>
<accession>A0AAW2BC97</accession>
<dbReference type="SMART" id="SM00409">
    <property type="entry name" value="IG"/>
    <property type="match status" value="1"/>
</dbReference>
<dbReference type="InterPro" id="IPR007110">
    <property type="entry name" value="Ig-like_dom"/>
</dbReference>
<gene>
    <name evidence="6" type="ORF">ABG768_001244</name>
</gene>
<dbReference type="EMBL" id="JAWDJR010000001">
    <property type="protein sequence ID" value="KAK9981720.1"/>
    <property type="molecule type" value="Genomic_DNA"/>
</dbReference>
<evidence type="ECO:0000313" key="7">
    <source>
        <dbReference type="Proteomes" id="UP001479290"/>
    </source>
</evidence>
<reference evidence="6 7" key="1">
    <citation type="submission" date="2024-05" db="EMBL/GenBank/DDBJ databases">
        <title>A high-quality chromosomal-level genome assembly of Topmouth culter (Culter alburnus).</title>
        <authorList>
            <person name="Zhao H."/>
        </authorList>
    </citation>
    <scope>NUCLEOTIDE SEQUENCE [LARGE SCALE GENOMIC DNA]</scope>
    <source>
        <strain evidence="6">CATC2023</strain>
        <tissue evidence="6">Muscle</tissue>
    </source>
</reference>
<evidence type="ECO:0000256" key="3">
    <source>
        <dbReference type="ARBA" id="ARBA00023136"/>
    </source>
</evidence>
<dbReference type="Proteomes" id="UP001479290">
    <property type="component" value="Unassembled WGS sequence"/>
</dbReference>
<evidence type="ECO:0000313" key="6">
    <source>
        <dbReference type="EMBL" id="KAK9981720.1"/>
    </source>
</evidence>
<evidence type="ECO:0000256" key="2">
    <source>
        <dbReference type="ARBA" id="ARBA00022692"/>
    </source>
</evidence>
<comment type="subcellular location">
    <subcellularLocation>
        <location evidence="1">Membrane</location>
    </subcellularLocation>
</comment>
<dbReference type="Pfam" id="PF07686">
    <property type="entry name" value="V-set"/>
    <property type="match status" value="1"/>
</dbReference>
<keyword evidence="7" id="KW-1185">Reference proteome</keyword>
<dbReference type="InterPro" id="IPR003599">
    <property type="entry name" value="Ig_sub"/>
</dbReference>
<feature type="domain" description="Ig-like" evidence="5">
    <location>
        <begin position="4"/>
        <end position="90"/>
    </location>
</feature>
<sequence length="223" mass="24929">AKYPKTETESAHLGGEVNISCQIPEEHKVHFCREDDNHICQNISTSTVTEMNGSSERNEERVFTVSISNVSVRDAGVYWCGAETRDTHLTFISLNTKIQLNLINSSMIIIICVCVILLLIGGFTLTVCKLRHKRRGITLTSDKRKKDKNIMSLCADSRRDSLTDPGSAQLNSHELPTIPSDGLLYASVSFQKHEESLSDATVSFSKDQIHCDYATVSHRMRLN</sequence>
<evidence type="ECO:0000259" key="5">
    <source>
        <dbReference type="PROSITE" id="PS50835"/>
    </source>
</evidence>
<protein>
    <recommendedName>
        <fullName evidence="5">Ig-like domain-containing protein</fullName>
    </recommendedName>
</protein>
<dbReference type="InterPro" id="IPR036179">
    <property type="entry name" value="Ig-like_dom_sf"/>
</dbReference>
<dbReference type="GO" id="GO:0005886">
    <property type="term" value="C:plasma membrane"/>
    <property type="evidence" value="ECO:0007669"/>
    <property type="project" value="TreeGrafter"/>
</dbReference>